<dbReference type="EMBL" id="JANPWB010000015">
    <property type="protein sequence ID" value="KAJ1087536.1"/>
    <property type="molecule type" value="Genomic_DNA"/>
</dbReference>
<evidence type="ECO:0000313" key="1">
    <source>
        <dbReference type="EMBL" id="KAJ1087536.1"/>
    </source>
</evidence>
<sequence length="78" mass="7834">MRPPRAAAATRRLSQLIGREAVNSRAEVTPPRGRGARPGVGRVLDGPGVTVTAAAAALSARGALFLSGTPESVSTSAI</sequence>
<keyword evidence="2" id="KW-1185">Reference proteome</keyword>
<evidence type="ECO:0000313" key="2">
    <source>
        <dbReference type="Proteomes" id="UP001066276"/>
    </source>
</evidence>
<name>A0AAV7L7E9_PLEWA</name>
<accession>A0AAV7L7E9</accession>
<comment type="caution">
    <text evidence="1">The sequence shown here is derived from an EMBL/GenBank/DDBJ whole genome shotgun (WGS) entry which is preliminary data.</text>
</comment>
<reference evidence="1" key="1">
    <citation type="journal article" date="2022" name="bioRxiv">
        <title>Sequencing and chromosome-scale assembly of the giantPleurodeles waltlgenome.</title>
        <authorList>
            <person name="Brown T."/>
            <person name="Elewa A."/>
            <person name="Iarovenko S."/>
            <person name="Subramanian E."/>
            <person name="Araus A.J."/>
            <person name="Petzold A."/>
            <person name="Susuki M."/>
            <person name="Suzuki K.-i.T."/>
            <person name="Hayashi T."/>
            <person name="Toyoda A."/>
            <person name="Oliveira C."/>
            <person name="Osipova E."/>
            <person name="Leigh N.D."/>
            <person name="Simon A."/>
            <person name="Yun M.H."/>
        </authorList>
    </citation>
    <scope>NUCLEOTIDE SEQUENCE</scope>
    <source>
        <strain evidence="1">20211129_DDA</strain>
        <tissue evidence="1">Liver</tissue>
    </source>
</reference>
<dbReference type="Proteomes" id="UP001066276">
    <property type="component" value="Chromosome 11"/>
</dbReference>
<organism evidence="1 2">
    <name type="scientific">Pleurodeles waltl</name>
    <name type="common">Iberian ribbed newt</name>
    <dbReference type="NCBI Taxonomy" id="8319"/>
    <lineage>
        <taxon>Eukaryota</taxon>
        <taxon>Metazoa</taxon>
        <taxon>Chordata</taxon>
        <taxon>Craniata</taxon>
        <taxon>Vertebrata</taxon>
        <taxon>Euteleostomi</taxon>
        <taxon>Amphibia</taxon>
        <taxon>Batrachia</taxon>
        <taxon>Caudata</taxon>
        <taxon>Salamandroidea</taxon>
        <taxon>Salamandridae</taxon>
        <taxon>Pleurodelinae</taxon>
        <taxon>Pleurodeles</taxon>
    </lineage>
</organism>
<dbReference type="AlphaFoldDB" id="A0AAV7L7E9"/>
<gene>
    <name evidence="1" type="ORF">NDU88_000703</name>
</gene>
<proteinExistence type="predicted"/>
<protein>
    <submittedName>
        <fullName evidence="1">Uncharacterized protein</fullName>
    </submittedName>
</protein>